<gene>
    <name evidence="10" type="ORF">HMPREF9473_00887</name>
</gene>
<dbReference type="InterPro" id="IPR036286">
    <property type="entry name" value="LexA/Signal_pep-like_sf"/>
</dbReference>
<keyword evidence="11" id="KW-1185">Reference proteome</keyword>
<evidence type="ECO:0000256" key="8">
    <source>
        <dbReference type="SAM" id="MobiDB-lite"/>
    </source>
</evidence>
<dbReference type="PANTHER" id="PTHR43390:SF1">
    <property type="entry name" value="CHLOROPLAST PROCESSING PEPTIDASE"/>
    <property type="match status" value="1"/>
</dbReference>
<dbReference type="CDD" id="cd06462">
    <property type="entry name" value="Peptidase_S24_S26"/>
    <property type="match status" value="1"/>
</dbReference>
<dbReference type="InterPro" id="IPR019758">
    <property type="entry name" value="Pept_S26A_signal_pept_1_CS"/>
</dbReference>
<feature type="active site" evidence="6">
    <location>
        <position position="154"/>
    </location>
</feature>
<name>G5IBL0_9FIRM</name>
<dbReference type="PATRIC" id="fig|742737.3.peg.882"/>
<dbReference type="GO" id="GO:0009003">
    <property type="term" value="F:signal peptidase activity"/>
    <property type="evidence" value="ECO:0007669"/>
    <property type="project" value="UniProtKB-EC"/>
</dbReference>
<evidence type="ECO:0000256" key="1">
    <source>
        <dbReference type="ARBA" id="ARBA00000677"/>
    </source>
</evidence>
<comment type="caution">
    <text evidence="10">The sequence shown here is derived from an EMBL/GenBank/DDBJ whole genome shotgun (WGS) entry which is preliminary data.</text>
</comment>
<evidence type="ECO:0000256" key="5">
    <source>
        <dbReference type="ARBA" id="ARBA00022801"/>
    </source>
</evidence>
<evidence type="ECO:0000256" key="6">
    <source>
        <dbReference type="PIRSR" id="PIRSR600223-1"/>
    </source>
</evidence>
<dbReference type="InterPro" id="IPR019757">
    <property type="entry name" value="Pept_S26A_signal_pept_1_Lys-AS"/>
</dbReference>
<protein>
    <recommendedName>
        <fullName evidence="4 7">Signal peptidase I</fullName>
        <ecNumber evidence="4 7">3.4.21.89</ecNumber>
    </recommendedName>
</protein>
<reference evidence="10 11" key="1">
    <citation type="submission" date="2011-08" db="EMBL/GenBank/DDBJ databases">
        <title>The Genome Sequence of Clostridium hathewayi WAL-18680.</title>
        <authorList>
            <consortium name="The Broad Institute Genome Sequencing Platform"/>
            <person name="Earl A."/>
            <person name="Ward D."/>
            <person name="Feldgarden M."/>
            <person name="Gevers D."/>
            <person name="Finegold S.M."/>
            <person name="Summanen P.H."/>
            <person name="Molitoris D.R."/>
            <person name="Song M."/>
            <person name="Daigneault M."/>
            <person name="Allen-Vercoe E."/>
            <person name="Young S.K."/>
            <person name="Zeng Q."/>
            <person name="Gargeya S."/>
            <person name="Fitzgerald M."/>
            <person name="Haas B."/>
            <person name="Abouelleil A."/>
            <person name="Alvarado L."/>
            <person name="Arachchi H.M."/>
            <person name="Berlin A."/>
            <person name="Brown A."/>
            <person name="Chapman S.B."/>
            <person name="Chen Z."/>
            <person name="Dunbar C."/>
            <person name="Freedman E."/>
            <person name="Gearin G."/>
            <person name="Gellesch M."/>
            <person name="Goldberg J."/>
            <person name="Griggs A."/>
            <person name="Gujja S."/>
            <person name="Heiman D."/>
            <person name="Howarth C."/>
            <person name="Larson L."/>
            <person name="Lui A."/>
            <person name="MacDonald P.J.P."/>
            <person name="Montmayeur A."/>
            <person name="Murphy C."/>
            <person name="Neiman D."/>
            <person name="Pearson M."/>
            <person name="Priest M."/>
            <person name="Roberts A."/>
            <person name="Saif S."/>
            <person name="Shea T."/>
            <person name="Shenoy N."/>
            <person name="Sisk P."/>
            <person name="Stolte C."/>
            <person name="Sykes S."/>
            <person name="Wortman J."/>
            <person name="Nusbaum C."/>
            <person name="Birren B."/>
        </authorList>
    </citation>
    <scope>NUCLEOTIDE SEQUENCE [LARGE SCALE GENOMIC DNA]</scope>
    <source>
        <strain evidence="10 11">WAL-18680</strain>
    </source>
</reference>
<proteinExistence type="inferred from homology"/>
<dbReference type="AlphaFoldDB" id="G5IBL0"/>
<feature type="region of interest" description="Disordered" evidence="8">
    <location>
        <begin position="182"/>
        <end position="205"/>
    </location>
</feature>
<evidence type="ECO:0000256" key="3">
    <source>
        <dbReference type="ARBA" id="ARBA00009370"/>
    </source>
</evidence>
<keyword evidence="7" id="KW-1133">Transmembrane helix</keyword>
<comment type="similarity">
    <text evidence="3 7">Belongs to the peptidase S26 family.</text>
</comment>
<dbReference type="RefSeq" id="WP_006778873.1">
    <property type="nucleotide sequence ID" value="NZ_CP040506.1"/>
</dbReference>
<dbReference type="PROSITE" id="PS00760">
    <property type="entry name" value="SPASE_I_2"/>
    <property type="match status" value="1"/>
</dbReference>
<evidence type="ECO:0000256" key="2">
    <source>
        <dbReference type="ARBA" id="ARBA00004401"/>
    </source>
</evidence>
<dbReference type="Gene3D" id="2.10.109.10">
    <property type="entry name" value="Umud Fragment, subunit A"/>
    <property type="match status" value="1"/>
</dbReference>
<feature type="domain" description="Peptidase S26" evidence="9">
    <location>
        <begin position="91"/>
        <end position="246"/>
    </location>
</feature>
<dbReference type="GO" id="GO:0006465">
    <property type="term" value="P:signal peptide processing"/>
    <property type="evidence" value="ECO:0007669"/>
    <property type="project" value="InterPro"/>
</dbReference>
<comment type="catalytic activity">
    <reaction evidence="1 7">
        <text>Cleavage of hydrophobic, N-terminal signal or leader sequences from secreted and periplasmic proteins.</text>
        <dbReference type="EC" id="3.4.21.89"/>
    </reaction>
</comment>
<dbReference type="PROSITE" id="PS00761">
    <property type="entry name" value="SPASE_I_3"/>
    <property type="match status" value="1"/>
</dbReference>
<keyword evidence="7" id="KW-0812">Transmembrane</keyword>
<dbReference type="EMBL" id="ADLN01000007">
    <property type="protein sequence ID" value="EHI61126.1"/>
    <property type="molecule type" value="Genomic_DNA"/>
</dbReference>
<evidence type="ECO:0000259" key="9">
    <source>
        <dbReference type="Pfam" id="PF10502"/>
    </source>
</evidence>
<dbReference type="Proteomes" id="UP000005384">
    <property type="component" value="Unassembled WGS sequence"/>
</dbReference>
<feature type="compositionally biased region" description="Basic and acidic residues" evidence="8">
    <location>
        <begin position="186"/>
        <end position="196"/>
    </location>
</feature>
<evidence type="ECO:0000256" key="7">
    <source>
        <dbReference type="RuleBase" id="RU362042"/>
    </source>
</evidence>
<dbReference type="NCBIfam" id="TIGR02227">
    <property type="entry name" value="sigpep_I_bact"/>
    <property type="match status" value="1"/>
</dbReference>
<evidence type="ECO:0000313" key="10">
    <source>
        <dbReference type="EMBL" id="EHI61126.1"/>
    </source>
</evidence>
<accession>G5IBL0</accession>
<sequence>MRKRKRESHFPTVRYGGFEESQIICYLWELVKSVESIGGKLKAGIKPGGENRTRECLGELADLEKQMRGRVRVEMRRYFVRRRRRNVRLLLTALLGGLCIVGIFSLLIGVDRVSGESMNPYLNHGDWIVYSRVGTRIQRGQVVVFEKNGESMVKRVAGLPGDTVKISDSGDEVFVNGAGTMGYGMTEHDSPENREETDTDGPGERLTVLDGQYMVLGDNRSVSIDSRDSRVGTVPQKNILGRVILIIRAG</sequence>
<keyword evidence="5 7" id="KW-0378">Hydrolase</keyword>
<dbReference type="SUPFAM" id="SSF51306">
    <property type="entry name" value="LexA/Signal peptidase"/>
    <property type="match status" value="1"/>
</dbReference>
<evidence type="ECO:0000313" key="11">
    <source>
        <dbReference type="Proteomes" id="UP000005384"/>
    </source>
</evidence>
<dbReference type="PANTHER" id="PTHR43390">
    <property type="entry name" value="SIGNAL PEPTIDASE I"/>
    <property type="match status" value="1"/>
</dbReference>
<keyword evidence="7" id="KW-0472">Membrane</keyword>
<dbReference type="InterPro" id="IPR000223">
    <property type="entry name" value="Pept_S26A_signal_pept_1"/>
</dbReference>
<dbReference type="InterPro" id="IPR019533">
    <property type="entry name" value="Peptidase_S26"/>
</dbReference>
<dbReference type="GO" id="GO:0005886">
    <property type="term" value="C:plasma membrane"/>
    <property type="evidence" value="ECO:0007669"/>
    <property type="project" value="UniProtKB-SubCell"/>
</dbReference>
<comment type="subcellular location">
    <subcellularLocation>
        <location evidence="2">Cell membrane</location>
        <topology evidence="2">Single-pass type II membrane protein</topology>
    </subcellularLocation>
    <subcellularLocation>
        <location evidence="7">Membrane</location>
        <topology evidence="7">Single-pass type II membrane protein</topology>
    </subcellularLocation>
</comment>
<dbReference type="Pfam" id="PF10502">
    <property type="entry name" value="Peptidase_S26"/>
    <property type="match status" value="1"/>
</dbReference>
<organism evidence="10 11">
    <name type="scientific">Hungatella hathewayi WAL-18680</name>
    <dbReference type="NCBI Taxonomy" id="742737"/>
    <lineage>
        <taxon>Bacteria</taxon>
        <taxon>Bacillati</taxon>
        <taxon>Bacillota</taxon>
        <taxon>Clostridia</taxon>
        <taxon>Lachnospirales</taxon>
        <taxon>Lachnospiraceae</taxon>
        <taxon>Hungatella</taxon>
    </lineage>
</organism>
<evidence type="ECO:0000256" key="4">
    <source>
        <dbReference type="ARBA" id="ARBA00013208"/>
    </source>
</evidence>
<dbReference type="PRINTS" id="PR00727">
    <property type="entry name" value="LEADERPTASE"/>
</dbReference>
<dbReference type="EC" id="3.4.21.89" evidence="4 7"/>
<keyword evidence="7" id="KW-0645">Protease</keyword>
<feature type="transmembrane region" description="Helical" evidence="7">
    <location>
        <begin position="87"/>
        <end position="110"/>
    </location>
</feature>
<dbReference type="HOGENOM" id="CLU_028723_5_2_9"/>
<feature type="active site" evidence="6">
    <location>
        <position position="117"/>
    </location>
</feature>
<dbReference type="GO" id="GO:0004252">
    <property type="term" value="F:serine-type endopeptidase activity"/>
    <property type="evidence" value="ECO:0007669"/>
    <property type="project" value="InterPro"/>
</dbReference>